<evidence type="ECO:0000313" key="3">
    <source>
        <dbReference type="Proteomes" id="UP001324427"/>
    </source>
</evidence>
<protein>
    <submittedName>
        <fullName evidence="2">Uncharacterized protein</fullName>
    </submittedName>
</protein>
<evidence type="ECO:0000313" key="2">
    <source>
        <dbReference type="EMBL" id="KAK4550480.1"/>
    </source>
</evidence>
<feature type="region of interest" description="Disordered" evidence="1">
    <location>
        <begin position="147"/>
        <end position="168"/>
    </location>
</feature>
<accession>A0AAV9JXR8</accession>
<dbReference type="Proteomes" id="UP001324427">
    <property type="component" value="Unassembled WGS sequence"/>
</dbReference>
<comment type="caution">
    <text evidence="2">The sequence shown here is derived from an EMBL/GenBank/DDBJ whole genome shotgun (WGS) entry which is preliminary data.</text>
</comment>
<proteinExistence type="predicted"/>
<reference evidence="2 3" key="1">
    <citation type="submission" date="2021-11" db="EMBL/GenBank/DDBJ databases">
        <title>Black yeast isolated from Biological Soil Crust.</title>
        <authorList>
            <person name="Kurbessoian T."/>
        </authorList>
    </citation>
    <scope>NUCLEOTIDE SEQUENCE [LARGE SCALE GENOMIC DNA]</scope>
    <source>
        <strain evidence="2 3">CCFEE 5522</strain>
    </source>
</reference>
<dbReference type="AlphaFoldDB" id="A0AAV9JXR8"/>
<organism evidence="2 3">
    <name type="scientific">Oleoguttula mirabilis</name>
    <dbReference type="NCBI Taxonomy" id="1507867"/>
    <lineage>
        <taxon>Eukaryota</taxon>
        <taxon>Fungi</taxon>
        <taxon>Dikarya</taxon>
        <taxon>Ascomycota</taxon>
        <taxon>Pezizomycotina</taxon>
        <taxon>Dothideomycetes</taxon>
        <taxon>Dothideomycetidae</taxon>
        <taxon>Mycosphaerellales</taxon>
        <taxon>Teratosphaeriaceae</taxon>
        <taxon>Oleoguttula</taxon>
    </lineage>
</organism>
<dbReference type="EMBL" id="JAVFHQ010000001">
    <property type="protein sequence ID" value="KAK4550480.1"/>
    <property type="molecule type" value="Genomic_DNA"/>
</dbReference>
<evidence type="ECO:0000256" key="1">
    <source>
        <dbReference type="SAM" id="MobiDB-lite"/>
    </source>
</evidence>
<keyword evidence="3" id="KW-1185">Reference proteome</keyword>
<gene>
    <name evidence="2" type="ORF">LTR36_000059</name>
</gene>
<sequence>MYCFQIYSIVPLHIDYDDGQPPETGVYADIDRLRRLLRYLGHDGLSDAQRPYPAYDIYQAQPDALACVEHQKCEIAYRKARKDDEATFLIPTFARRWDLDMGRTGFIVVLTSDRCMADDRPYGQTFDPQGPLWVRFDRRFASPSPAEAEVDLPSVHDGTGMNNPDAELPEGLEIEVERKLNTGDMDHHLKWMYFGSHDHFDSPPSE</sequence>
<name>A0AAV9JXR8_9PEZI</name>